<accession>A0A8J3QLS6</accession>
<organism evidence="2 3">
    <name type="scientific">Rugosimonospora africana</name>
    <dbReference type="NCBI Taxonomy" id="556532"/>
    <lineage>
        <taxon>Bacteria</taxon>
        <taxon>Bacillati</taxon>
        <taxon>Actinomycetota</taxon>
        <taxon>Actinomycetes</taxon>
        <taxon>Micromonosporales</taxon>
        <taxon>Micromonosporaceae</taxon>
        <taxon>Rugosimonospora</taxon>
    </lineage>
</organism>
<dbReference type="PROSITE" id="PS51257">
    <property type="entry name" value="PROKAR_LIPOPROTEIN"/>
    <property type="match status" value="1"/>
</dbReference>
<dbReference type="Proteomes" id="UP000642748">
    <property type="component" value="Unassembled WGS sequence"/>
</dbReference>
<keyword evidence="3" id="KW-1185">Reference proteome</keyword>
<evidence type="ECO:0000313" key="2">
    <source>
        <dbReference type="EMBL" id="GIH12407.1"/>
    </source>
</evidence>
<dbReference type="AlphaFoldDB" id="A0A8J3QLS6"/>
<proteinExistence type="predicted"/>
<keyword evidence="1" id="KW-0732">Signal</keyword>
<name>A0A8J3QLS6_9ACTN</name>
<protein>
    <recommendedName>
        <fullName evidence="4">Lipoprotein</fullName>
    </recommendedName>
</protein>
<feature type="signal peptide" evidence="1">
    <location>
        <begin position="1"/>
        <end position="22"/>
    </location>
</feature>
<sequence>MTGMRRMLASLAAFGVVATVAACGSDATPAKTWATEVCRALSPWRASISQLNSQAAAQMKDAKTPVQTRDNMIRLFDGARDSTESARVKVAAAGVPDVDGGKVIANRFVSALAHVRDAYDKAHHTVAALPTSQPKPFYDGVAAAVGTLDKEYSQAGLNTGALTSTELREEFEAVPECG</sequence>
<feature type="chain" id="PRO_5035242135" description="Lipoprotein" evidence="1">
    <location>
        <begin position="23"/>
        <end position="178"/>
    </location>
</feature>
<reference evidence="2" key="1">
    <citation type="submission" date="2021-01" db="EMBL/GenBank/DDBJ databases">
        <title>Whole genome shotgun sequence of Rugosimonospora africana NBRC 104875.</title>
        <authorList>
            <person name="Komaki H."/>
            <person name="Tamura T."/>
        </authorList>
    </citation>
    <scope>NUCLEOTIDE SEQUENCE</scope>
    <source>
        <strain evidence="2">NBRC 104875</strain>
    </source>
</reference>
<gene>
    <name evidence="2" type="ORF">Raf01_05790</name>
</gene>
<evidence type="ECO:0008006" key="4">
    <source>
        <dbReference type="Google" id="ProtNLM"/>
    </source>
</evidence>
<evidence type="ECO:0000256" key="1">
    <source>
        <dbReference type="SAM" id="SignalP"/>
    </source>
</evidence>
<dbReference type="EMBL" id="BONZ01000006">
    <property type="protein sequence ID" value="GIH12407.1"/>
    <property type="molecule type" value="Genomic_DNA"/>
</dbReference>
<comment type="caution">
    <text evidence="2">The sequence shown here is derived from an EMBL/GenBank/DDBJ whole genome shotgun (WGS) entry which is preliminary data.</text>
</comment>
<evidence type="ECO:0000313" key="3">
    <source>
        <dbReference type="Proteomes" id="UP000642748"/>
    </source>
</evidence>